<dbReference type="SMART" id="SM00732">
    <property type="entry name" value="YqgFc"/>
    <property type="match status" value="1"/>
</dbReference>
<dbReference type="Gene3D" id="3.30.420.140">
    <property type="entry name" value="YqgF/RNase H-like domain"/>
    <property type="match status" value="1"/>
</dbReference>
<evidence type="ECO:0000313" key="6">
    <source>
        <dbReference type="EMBL" id="PZQ46540.1"/>
    </source>
</evidence>
<dbReference type="InterPro" id="IPR006641">
    <property type="entry name" value="YqgF/RNaseH-like_dom"/>
</dbReference>
<dbReference type="InterPro" id="IPR037027">
    <property type="entry name" value="YqgF/RNaseH-like_dom_sf"/>
</dbReference>
<evidence type="ECO:0000313" key="7">
    <source>
        <dbReference type="Proteomes" id="UP000249417"/>
    </source>
</evidence>
<dbReference type="InterPro" id="IPR012337">
    <property type="entry name" value="RNaseH-like_sf"/>
</dbReference>
<keyword evidence="1" id="KW-0963">Cytoplasm</keyword>
<dbReference type="Proteomes" id="UP000249417">
    <property type="component" value="Unassembled WGS sequence"/>
</dbReference>
<dbReference type="EMBL" id="QFQB01000025">
    <property type="protein sequence ID" value="PZQ46540.1"/>
    <property type="molecule type" value="Genomic_DNA"/>
</dbReference>
<dbReference type="Pfam" id="PF03652">
    <property type="entry name" value="RuvX"/>
    <property type="match status" value="1"/>
</dbReference>
<keyword evidence="4" id="KW-0378">Hydrolase</keyword>
<dbReference type="GO" id="GO:0005829">
    <property type="term" value="C:cytosol"/>
    <property type="evidence" value="ECO:0007669"/>
    <property type="project" value="TreeGrafter"/>
</dbReference>
<proteinExistence type="inferred from homology"/>
<dbReference type="GO" id="GO:0004518">
    <property type="term" value="F:nuclease activity"/>
    <property type="evidence" value="ECO:0007669"/>
    <property type="project" value="UniProtKB-KW"/>
</dbReference>
<dbReference type="PANTHER" id="PTHR33317">
    <property type="entry name" value="POLYNUCLEOTIDYL TRANSFERASE, RIBONUCLEASE H-LIKE SUPERFAMILY PROTEIN"/>
    <property type="match status" value="1"/>
</dbReference>
<comment type="caution">
    <text evidence="6">The sequence shown here is derived from an EMBL/GenBank/DDBJ whole genome shotgun (WGS) entry which is preliminary data.</text>
</comment>
<dbReference type="AlphaFoldDB" id="A0A2W5Q582"/>
<gene>
    <name evidence="6" type="ORF">DI551_04855</name>
</gene>
<name>A0A2W5Q582_9BACT</name>
<dbReference type="NCBIfam" id="TIGR00250">
    <property type="entry name" value="RNAse_H_YqgF"/>
    <property type="match status" value="1"/>
</dbReference>
<evidence type="ECO:0000259" key="5">
    <source>
        <dbReference type="SMART" id="SM00732"/>
    </source>
</evidence>
<evidence type="ECO:0000256" key="3">
    <source>
        <dbReference type="ARBA" id="ARBA00022722"/>
    </source>
</evidence>
<dbReference type="SUPFAM" id="SSF53098">
    <property type="entry name" value="Ribonuclease H-like"/>
    <property type="match status" value="1"/>
</dbReference>
<reference evidence="6 7" key="1">
    <citation type="submission" date="2017-08" db="EMBL/GenBank/DDBJ databases">
        <title>Infants hospitalized years apart are colonized by the same room-sourced microbial strains.</title>
        <authorList>
            <person name="Brooks B."/>
            <person name="Olm M.R."/>
            <person name="Firek B.A."/>
            <person name="Baker R."/>
            <person name="Thomas B.C."/>
            <person name="Morowitz M.J."/>
            <person name="Banfield J.F."/>
        </authorList>
    </citation>
    <scope>NUCLEOTIDE SEQUENCE [LARGE SCALE GENOMIC DNA]</scope>
    <source>
        <strain evidence="6">S2_005_002_R2_29</strain>
    </source>
</reference>
<evidence type="ECO:0000256" key="4">
    <source>
        <dbReference type="ARBA" id="ARBA00022801"/>
    </source>
</evidence>
<accession>A0A2W5Q582</accession>
<sequence>GTKTIGLAISDAGQSIATPLRTIERKKFGDDLKQLGKVSREYEVGGFVFGWPLNMDGSISSSCDRVMSFIDEMKKYPQELGMDQGADLWIALFDERLSTVAVNDFLVNDVDMSRTKRGQVVDKLAAQLILQGALDFLALGRLSS</sequence>
<organism evidence="6 7">
    <name type="scientific">Micavibrio aeruginosavorus</name>
    <dbReference type="NCBI Taxonomy" id="349221"/>
    <lineage>
        <taxon>Bacteria</taxon>
        <taxon>Pseudomonadati</taxon>
        <taxon>Bdellovibrionota</taxon>
        <taxon>Bdellovibrionia</taxon>
        <taxon>Bdellovibrionales</taxon>
        <taxon>Pseudobdellovibrionaceae</taxon>
        <taxon>Micavibrio</taxon>
    </lineage>
</organism>
<protein>
    <submittedName>
        <fullName evidence="6">Holliday junction resolvase RuvX</fullName>
    </submittedName>
</protein>
<dbReference type="GO" id="GO:0000967">
    <property type="term" value="P:rRNA 5'-end processing"/>
    <property type="evidence" value="ECO:0007669"/>
    <property type="project" value="TreeGrafter"/>
</dbReference>
<dbReference type="HAMAP" id="MF_00651">
    <property type="entry name" value="Nuclease_YqgF"/>
    <property type="match status" value="1"/>
</dbReference>
<feature type="domain" description="YqgF/RNase H-like" evidence="5">
    <location>
        <begin position="1"/>
        <end position="102"/>
    </location>
</feature>
<evidence type="ECO:0000256" key="1">
    <source>
        <dbReference type="ARBA" id="ARBA00022490"/>
    </source>
</evidence>
<keyword evidence="3" id="KW-0540">Nuclease</keyword>
<keyword evidence="2" id="KW-0690">Ribosome biogenesis</keyword>
<dbReference type="InterPro" id="IPR005227">
    <property type="entry name" value="YqgF"/>
</dbReference>
<dbReference type="PANTHER" id="PTHR33317:SF4">
    <property type="entry name" value="POLYNUCLEOTIDYL TRANSFERASE, RIBONUCLEASE H-LIKE SUPERFAMILY PROTEIN"/>
    <property type="match status" value="1"/>
</dbReference>
<feature type="non-terminal residue" evidence="6">
    <location>
        <position position="1"/>
    </location>
</feature>
<dbReference type="CDD" id="cd16964">
    <property type="entry name" value="YqgF"/>
    <property type="match status" value="1"/>
</dbReference>
<evidence type="ECO:0000256" key="2">
    <source>
        <dbReference type="ARBA" id="ARBA00022517"/>
    </source>
</evidence>
<dbReference type="GO" id="GO:0016787">
    <property type="term" value="F:hydrolase activity"/>
    <property type="evidence" value="ECO:0007669"/>
    <property type="project" value="UniProtKB-KW"/>
</dbReference>